<reference evidence="3" key="1">
    <citation type="submission" date="2016-06" db="UniProtKB">
        <authorList>
            <consortium name="WormBaseParasite"/>
        </authorList>
    </citation>
    <scope>IDENTIFICATION</scope>
</reference>
<accession>A0A183U2F5</accession>
<keyword evidence="2" id="KW-1185">Reference proteome</keyword>
<evidence type="ECO:0000313" key="1">
    <source>
        <dbReference type="EMBL" id="VDM28392.1"/>
    </source>
</evidence>
<evidence type="ECO:0000313" key="2">
    <source>
        <dbReference type="Proteomes" id="UP000050794"/>
    </source>
</evidence>
<sequence length="70" mass="7554">MGRPDKSATGKTSTADDGMFMLSMEALKEGYCGGITAFCISKRDGKGTQMNQVKNPVKNHRNPAVGLIKY</sequence>
<dbReference type="WBParaSite" id="TCNE_0000267501-mRNA-1">
    <property type="protein sequence ID" value="TCNE_0000267501-mRNA-1"/>
    <property type="gene ID" value="TCNE_0000267501"/>
</dbReference>
<protein>
    <submittedName>
        <fullName evidence="3">Transposase</fullName>
    </submittedName>
</protein>
<reference evidence="1 2" key="2">
    <citation type="submission" date="2018-11" db="EMBL/GenBank/DDBJ databases">
        <authorList>
            <consortium name="Pathogen Informatics"/>
        </authorList>
    </citation>
    <scope>NUCLEOTIDE SEQUENCE [LARGE SCALE GENOMIC DNA]</scope>
</reference>
<name>A0A183U2F5_TOXCA</name>
<organism evidence="2 3">
    <name type="scientific">Toxocara canis</name>
    <name type="common">Canine roundworm</name>
    <dbReference type="NCBI Taxonomy" id="6265"/>
    <lineage>
        <taxon>Eukaryota</taxon>
        <taxon>Metazoa</taxon>
        <taxon>Ecdysozoa</taxon>
        <taxon>Nematoda</taxon>
        <taxon>Chromadorea</taxon>
        <taxon>Rhabditida</taxon>
        <taxon>Spirurina</taxon>
        <taxon>Ascaridomorpha</taxon>
        <taxon>Ascaridoidea</taxon>
        <taxon>Toxocaridae</taxon>
        <taxon>Toxocara</taxon>
    </lineage>
</organism>
<dbReference type="AlphaFoldDB" id="A0A183U2F5"/>
<dbReference type="Proteomes" id="UP000050794">
    <property type="component" value="Unassembled WGS sequence"/>
</dbReference>
<gene>
    <name evidence="1" type="ORF">TCNE_LOCUS2675</name>
</gene>
<evidence type="ECO:0000313" key="3">
    <source>
        <dbReference type="WBParaSite" id="TCNE_0000267501-mRNA-1"/>
    </source>
</evidence>
<dbReference type="EMBL" id="UYWY01002852">
    <property type="protein sequence ID" value="VDM28392.1"/>
    <property type="molecule type" value="Genomic_DNA"/>
</dbReference>
<proteinExistence type="predicted"/>